<name>A0A940PGU2_9ENTE</name>
<evidence type="ECO:0000313" key="2">
    <source>
        <dbReference type="Proteomes" id="UP000674938"/>
    </source>
</evidence>
<evidence type="ECO:0000313" key="1">
    <source>
        <dbReference type="EMBL" id="MBP1044620.1"/>
    </source>
</evidence>
<proteinExistence type="predicted"/>
<reference evidence="1" key="1">
    <citation type="submission" date="2020-12" db="EMBL/GenBank/DDBJ databases">
        <title>Vagococcus allomyrinae sp. nov. and Enterococcus lavae sp. nov., isolated from the larvae of Allomyrina dichotoma.</title>
        <authorList>
            <person name="Lee S.D."/>
        </authorList>
    </citation>
    <scope>NUCLEOTIDE SEQUENCE</scope>
    <source>
        <strain evidence="1">BWB3-3</strain>
    </source>
</reference>
<keyword evidence="2" id="KW-1185">Reference proteome</keyword>
<gene>
    <name evidence="1" type="ORF">I6N95_26775</name>
</gene>
<dbReference type="RefSeq" id="WP_209533206.1">
    <property type="nucleotide sequence ID" value="NZ_JAEEGA010000036.1"/>
</dbReference>
<protein>
    <submittedName>
        <fullName evidence="1">Uncharacterized protein</fullName>
    </submittedName>
</protein>
<dbReference type="Proteomes" id="UP000674938">
    <property type="component" value="Unassembled WGS sequence"/>
</dbReference>
<comment type="caution">
    <text evidence="1">The sequence shown here is derived from an EMBL/GenBank/DDBJ whole genome shotgun (WGS) entry which is preliminary data.</text>
</comment>
<accession>A0A940PGU2</accession>
<organism evidence="1 2">
    <name type="scientific">Vagococcus allomyrinae</name>
    <dbReference type="NCBI Taxonomy" id="2794353"/>
    <lineage>
        <taxon>Bacteria</taxon>
        <taxon>Bacillati</taxon>
        <taxon>Bacillota</taxon>
        <taxon>Bacilli</taxon>
        <taxon>Lactobacillales</taxon>
        <taxon>Enterococcaceae</taxon>
        <taxon>Vagococcus</taxon>
    </lineage>
</organism>
<dbReference type="EMBL" id="JAEEGA010000036">
    <property type="protein sequence ID" value="MBP1044620.1"/>
    <property type="molecule type" value="Genomic_DNA"/>
</dbReference>
<dbReference type="AlphaFoldDB" id="A0A940PGU2"/>
<sequence>MAKNMAHISCDEYEKLKQSLGGLGWLWQSYQRERPNDWYEFKYQTVLRNFLANDVEGQLTSQAHYKRFPKRVKLPERAYREMKELSEIYEELQDVLEHPPYGTKSLSELLR</sequence>